<feature type="region of interest" description="Disordered" evidence="1">
    <location>
        <begin position="16"/>
        <end position="46"/>
    </location>
</feature>
<accession>A0A9I9E9L7</accession>
<organism evidence="2">
    <name type="scientific">Cucumis melo</name>
    <name type="common">Muskmelon</name>
    <dbReference type="NCBI Taxonomy" id="3656"/>
    <lineage>
        <taxon>Eukaryota</taxon>
        <taxon>Viridiplantae</taxon>
        <taxon>Streptophyta</taxon>
        <taxon>Embryophyta</taxon>
        <taxon>Tracheophyta</taxon>
        <taxon>Spermatophyta</taxon>
        <taxon>Magnoliopsida</taxon>
        <taxon>eudicotyledons</taxon>
        <taxon>Gunneridae</taxon>
        <taxon>Pentapetalae</taxon>
        <taxon>rosids</taxon>
        <taxon>fabids</taxon>
        <taxon>Cucurbitales</taxon>
        <taxon>Cucurbitaceae</taxon>
        <taxon>Benincaseae</taxon>
        <taxon>Cucumis</taxon>
    </lineage>
</organism>
<sequence length="46" mass="5303">RRYLSDFSYLRGKIPQRRKKAKTIPIRSTISSPLGEEGKESRPEGL</sequence>
<protein>
    <submittedName>
        <fullName evidence="2">Uncharacterized protein</fullName>
    </submittedName>
</protein>
<dbReference type="EnsemblPlants" id="MELO3C030565.2.1">
    <property type="protein sequence ID" value="MELO3C030565.2.1"/>
    <property type="gene ID" value="MELO3C030565.2"/>
</dbReference>
<reference evidence="2" key="1">
    <citation type="submission" date="2023-03" db="UniProtKB">
        <authorList>
            <consortium name="EnsemblPlants"/>
        </authorList>
    </citation>
    <scope>IDENTIFICATION</scope>
</reference>
<evidence type="ECO:0000313" key="2">
    <source>
        <dbReference type="EnsemblPlants" id="MELO3C030565.2.1"/>
    </source>
</evidence>
<proteinExistence type="predicted"/>
<dbReference type="AlphaFoldDB" id="A0A9I9E9L7"/>
<evidence type="ECO:0000256" key="1">
    <source>
        <dbReference type="SAM" id="MobiDB-lite"/>
    </source>
</evidence>
<dbReference type="Gramene" id="MELO3C030565.2.1">
    <property type="protein sequence ID" value="MELO3C030565.2.1"/>
    <property type="gene ID" value="MELO3C030565.2"/>
</dbReference>
<name>A0A9I9E9L7_CUCME</name>
<feature type="compositionally biased region" description="Basic and acidic residues" evidence="1">
    <location>
        <begin position="36"/>
        <end position="46"/>
    </location>
</feature>